<proteinExistence type="predicted"/>
<keyword evidence="1" id="KW-1133">Transmembrane helix</keyword>
<protein>
    <submittedName>
        <fullName evidence="2">Uncharacterized protein</fullName>
    </submittedName>
</protein>
<keyword evidence="1" id="KW-0472">Membrane</keyword>
<organism evidence="2 3">
    <name type="scientific">Candidatus Salinicoccus stercoripullorum</name>
    <dbReference type="NCBI Taxonomy" id="2838756"/>
    <lineage>
        <taxon>Bacteria</taxon>
        <taxon>Bacillati</taxon>
        <taxon>Bacillota</taxon>
        <taxon>Bacilli</taxon>
        <taxon>Bacillales</taxon>
        <taxon>Staphylococcaceae</taxon>
        <taxon>Salinicoccus</taxon>
    </lineage>
</organism>
<sequence>MNFKGMKWLNFILTIIALFAIYTFLDGRLNPALSNALLVILIPIGLLSLMPVLEKSKNDSEQ</sequence>
<dbReference type="AlphaFoldDB" id="A0A9D1QDY0"/>
<evidence type="ECO:0000313" key="2">
    <source>
        <dbReference type="EMBL" id="HIW11575.1"/>
    </source>
</evidence>
<evidence type="ECO:0000313" key="3">
    <source>
        <dbReference type="Proteomes" id="UP000823989"/>
    </source>
</evidence>
<evidence type="ECO:0000256" key="1">
    <source>
        <dbReference type="SAM" id="Phobius"/>
    </source>
</evidence>
<comment type="caution">
    <text evidence="2">The sequence shown here is derived from an EMBL/GenBank/DDBJ whole genome shotgun (WGS) entry which is preliminary data.</text>
</comment>
<name>A0A9D1QDY0_9STAP</name>
<dbReference type="Proteomes" id="UP000823989">
    <property type="component" value="Unassembled WGS sequence"/>
</dbReference>
<gene>
    <name evidence="2" type="ORF">H9891_00200</name>
</gene>
<reference evidence="2" key="1">
    <citation type="journal article" date="2021" name="PeerJ">
        <title>Extensive microbial diversity within the chicken gut microbiome revealed by metagenomics and culture.</title>
        <authorList>
            <person name="Gilroy R."/>
            <person name="Ravi A."/>
            <person name="Getino M."/>
            <person name="Pursley I."/>
            <person name="Horton D.L."/>
            <person name="Alikhan N.F."/>
            <person name="Baker D."/>
            <person name="Gharbi K."/>
            <person name="Hall N."/>
            <person name="Watson M."/>
            <person name="Adriaenssens E.M."/>
            <person name="Foster-Nyarko E."/>
            <person name="Jarju S."/>
            <person name="Secka A."/>
            <person name="Antonio M."/>
            <person name="Oren A."/>
            <person name="Chaudhuri R.R."/>
            <person name="La Ragione R."/>
            <person name="Hildebrand F."/>
            <person name="Pallen M.J."/>
        </authorList>
    </citation>
    <scope>NUCLEOTIDE SEQUENCE</scope>
    <source>
        <strain evidence="2">ChiHjej13B12-752</strain>
    </source>
</reference>
<feature type="transmembrane region" description="Helical" evidence="1">
    <location>
        <begin position="31"/>
        <end position="53"/>
    </location>
</feature>
<dbReference type="EMBL" id="DXHR01000001">
    <property type="protein sequence ID" value="HIW11575.1"/>
    <property type="molecule type" value="Genomic_DNA"/>
</dbReference>
<accession>A0A9D1QDY0</accession>
<reference evidence="2" key="2">
    <citation type="submission" date="2021-04" db="EMBL/GenBank/DDBJ databases">
        <authorList>
            <person name="Gilroy R."/>
        </authorList>
    </citation>
    <scope>NUCLEOTIDE SEQUENCE</scope>
    <source>
        <strain evidence="2">ChiHjej13B12-752</strain>
    </source>
</reference>
<keyword evidence="1" id="KW-0812">Transmembrane</keyword>
<feature type="transmembrane region" description="Helical" evidence="1">
    <location>
        <begin position="7"/>
        <end position="25"/>
    </location>
</feature>